<feature type="transmembrane region" description="Helical" evidence="10">
    <location>
        <begin position="32"/>
        <end position="52"/>
    </location>
</feature>
<dbReference type="GO" id="GO:0071949">
    <property type="term" value="F:FAD binding"/>
    <property type="evidence" value="ECO:0007669"/>
    <property type="project" value="InterPro"/>
</dbReference>
<feature type="domain" description="FAD-binding PCMH-type" evidence="11">
    <location>
        <begin position="58"/>
        <end position="235"/>
    </location>
</feature>
<dbReference type="GO" id="GO:0050614">
    <property type="term" value="F:Delta24-sterol reductase activity"/>
    <property type="evidence" value="ECO:0007669"/>
    <property type="project" value="UniProtKB-EC"/>
</dbReference>
<keyword evidence="7 10" id="KW-0472">Membrane</keyword>
<dbReference type="SUPFAM" id="SSF56176">
    <property type="entry name" value="FAD-binding/transporter-associated domain-like"/>
    <property type="match status" value="1"/>
</dbReference>
<sequence>MEPAVSLAVCALLFLLWVRVKGLEFVLIHQRWVFVCLFLLPLSLIFDIYYYVRAWVVFKLSSAPRLHEQRVRDIQKQVREWKEQGSKTFMCTGRPGWLTVSLRVGKYKKTHKNIMINLMDILEVDTKKQQIVRVEPLVTMGQVTALLTSIGWTLPVLPELDDLTVGGLIMGTGIESSSHKYGLFQHICTAYELVLADGSFVRCTPSENSDLFYAVPWSCGTLGFLVAAEIRIIPAKKYVKLRFEPVYGLEAICDRFTRESQRQENHFVEGLLYSLEEAVIMTGVMTDEAEPGKDIIPFGNNPVFRYLFGWMVPPKISLLKLTQGETLRKLYEQHHVVQDMLVPMKCLPQALHTFHSDIHVYPIWLCPFILPSQPGLVHPKGNEAELYVDIGAYGEPRVKHFEARSCMRQLEKFVRSVHGFQMLYADCYMDREEFWEMFDGSLYHRLRKQLGCQDAFPEVYDKICKAARH</sequence>
<dbReference type="RefSeq" id="XP_033722055.1">
    <property type="nucleotide sequence ID" value="XM_033866164.1"/>
</dbReference>
<evidence type="ECO:0000256" key="5">
    <source>
        <dbReference type="ARBA" id="ARBA00022989"/>
    </source>
</evidence>
<dbReference type="PROSITE" id="PS51387">
    <property type="entry name" value="FAD_PCMH"/>
    <property type="match status" value="1"/>
</dbReference>
<reference evidence="13" key="1">
    <citation type="submission" date="2025-08" db="UniProtKB">
        <authorList>
            <consortium name="RefSeq"/>
        </authorList>
    </citation>
    <scope>IDENTIFICATION</scope>
    <source>
        <tissue evidence="13">Spleen</tissue>
    </source>
</reference>
<evidence type="ECO:0000313" key="13">
    <source>
        <dbReference type="RefSeq" id="XP_033722055.1"/>
    </source>
</evidence>
<dbReference type="InterPro" id="IPR016166">
    <property type="entry name" value="FAD-bd_PCMH"/>
</dbReference>
<keyword evidence="4 10" id="KW-0812">Transmembrane</keyword>
<evidence type="ECO:0000313" key="12">
    <source>
        <dbReference type="Proteomes" id="UP000245320"/>
    </source>
</evidence>
<keyword evidence="12" id="KW-1185">Reference proteome</keyword>
<keyword evidence="6" id="KW-0560">Oxidoreductase</keyword>
<dbReference type="GO" id="GO:0008202">
    <property type="term" value="P:steroid metabolic process"/>
    <property type="evidence" value="ECO:0007669"/>
    <property type="project" value="TreeGrafter"/>
</dbReference>
<evidence type="ECO:0000256" key="8">
    <source>
        <dbReference type="ARBA" id="ARBA00051033"/>
    </source>
</evidence>
<organism evidence="12 13">
    <name type="scientific">Tursiops truncatus</name>
    <name type="common">Atlantic bottle-nosed dolphin</name>
    <name type="synonym">Delphinus truncatus</name>
    <dbReference type="NCBI Taxonomy" id="9739"/>
    <lineage>
        <taxon>Eukaryota</taxon>
        <taxon>Metazoa</taxon>
        <taxon>Chordata</taxon>
        <taxon>Craniata</taxon>
        <taxon>Vertebrata</taxon>
        <taxon>Euteleostomi</taxon>
        <taxon>Mammalia</taxon>
        <taxon>Eutheria</taxon>
        <taxon>Laurasiatheria</taxon>
        <taxon>Artiodactyla</taxon>
        <taxon>Whippomorpha</taxon>
        <taxon>Cetacea</taxon>
        <taxon>Odontoceti</taxon>
        <taxon>Delphinidae</taxon>
        <taxon>Tursiops</taxon>
    </lineage>
</organism>
<dbReference type="Gene3D" id="3.30.465.10">
    <property type="match status" value="1"/>
</dbReference>
<comment type="cofactor">
    <cofactor evidence="1">
        <name>FAD</name>
        <dbReference type="ChEBI" id="CHEBI:57692"/>
    </cofactor>
</comment>
<keyword evidence="5 10" id="KW-1133">Transmembrane helix</keyword>
<evidence type="ECO:0000256" key="6">
    <source>
        <dbReference type="ARBA" id="ARBA00023002"/>
    </source>
</evidence>
<dbReference type="GO" id="GO:0016020">
    <property type="term" value="C:membrane"/>
    <property type="evidence" value="ECO:0007669"/>
    <property type="project" value="UniProtKB-SubCell"/>
</dbReference>
<dbReference type="FunFam" id="3.30.465.10:FF:000006">
    <property type="entry name" value="Delta(24)-sterol reductase"/>
    <property type="match status" value="1"/>
</dbReference>
<evidence type="ECO:0000256" key="3">
    <source>
        <dbReference type="ARBA" id="ARBA00012405"/>
    </source>
</evidence>
<gene>
    <name evidence="13" type="primary">DHCR24</name>
</gene>
<evidence type="ECO:0000256" key="10">
    <source>
        <dbReference type="SAM" id="Phobius"/>
    </source>
</evidence>
<dbReference type="InterPro" id="IPR016169">
    <property type="entry name" value="FAD-bd_PCMH_sub2"/>
</dbReference>
<evidence type="ECO:0000256" key="2">
    <source>
        <dbReference type="ARBA" id="ARBA00004167"/>
    </source>
</evidence>
<dbReference type="InterPro" id="IPR036318">
    <property type="entry name" value="FAD-bd_PCMH-like_sf"/>
</dbReference>
<evidence type="ECO:0000256" key="7">
    <source>
        <dbReference type="ARBA" id="ARBA00023136"/>
    </source>
</evidence>
<dbReference type="Pfam" id="PF01565">
    <property type="entry name" value="FAD_binding_4"/>
    <property type="match status" value="1"/>
</dbReference>
<comment type="catalytic activity">
    <reaction evidence="9">
        <text>5alpha-cholest-8-en-3beta-ol + NADP(+) = zymosterol + NADPH + H(+)</text>
        <dbReference type="Rhea" id="RHEA:36399"/>
        <dbReference type="ChEBI" id="CHEBI:15378"/>
        <dbReference type="ChEBI" id="CHEBI:16608"/>
        <dbReference type="ChEBI" id="CHEBI:18252"/>
        <dbReference type="ChEBI" id="CHEBI:57783"/>
        <dbReference type="ChEBI" id="CHEBI:58349"/>
        <dbReference type="EC" id="1.3.1.72"/>
    </reaction>
    <physiologicalReaction direction="right-to-left" evidence="9">
        <dbReference type="Rhea" id="RHEA:36401"/>
    </physiologicalReaction>
</comment>
<dbReference type="InterPro" id="IPR040165">
    <property type="entry name" value="Diminuto-like"/>
</dbReference>
<dbReference type="PANTHER" id="PTHR10801:SF0">
    <property type="entry name" value="DELTA(24)-STEROL REDUCTASE"/>
    <property type="match status" value="1"/>
</dbReference>
<evidence type="ECO:0000259" key="11">
    <source>
        <dbReference type="PROSITE" id="PS51387"/>
    </source>
</evidence>
<dbReference type="GO" id="GO:0005737">
    <property type="term" value="C:cytoplasm"/>
    <property type="evidence" value="ECO:0007669"/>
    <property type="project" value="TreeGrafter"/>
</dbReference>
<dbReference type="GO" id="GO:0000246">
    <property type="term" value="F:Delta24(24-1) sterol reductase activity"/>
    <property type="evidence" value="ECO:0007669"/>
    <property type="project" value="TreeGrafter"/>
</dbReference>
<dbReference type="InterPro" id="IPR006094">
    <property type="entry name" value="Oxid_FAD_bind_N"/>
</dbReference>
<name>A0A6J3S580_TURTR</name>
<proteinExistence type="predicted"/>
<comment type="subcellular location">
    <subcellularLocation>
        <location evidence="2">Membrane</location>
        <topology evidence="2">Single-pass membrane protein</topology>
    </subcellularLocation>
</comment>
<dbReference type="EC" id="1.3.1.72" evidence="3"/>
<dbReference type="PANTHER" id="PTHR10801">
    <property type="entry name" value="24-DEHYDROCHOLESTEROL REDUCTASE"/>
    <property type="match status" value="1"/>
</dbReference>
<dbReference type="Proteomes" id="UP000245320">
    <property type="component" value="Chromosome 1"/>
</dbReference>
<evidence type="ECO:0000256" key="9">
    <source>
        <dbReference type="ARBA" id="ARBA00052927"/>
    </source>
</evidence>
<accession>A0A6J3S580</accession>
<comment type="catalytic activity">
    <reaction evidence="8">
        <text>lanosterol + NADPH + H(+) = 24,25-dihydrolanosterol + NADP(+)</text>
        <dbReference type="Rhea" id="RHEA:33919"/>
        <dbReference type="ChEBI" id="CHEBI:15378"/>
        <dbReference type="ChEBI" id="CHEBI:16521"/>
        <dbReference type="ChEBI" id="CHEBI:28113"/>
        <dbReference type="ChEBI" id="CHEBI:57783"/>
        <dbReference type="ChEBI" id="CHEBI:58349"/>
    </reaction>
    <physiologicalReaction direction="left-to-right" evidence="8">
        <dbReference type="Rhea" id="RHEA:33920"/>
    </physiologicalReaction>
</comment>
<evidence type="ECO:0000256" key="4">
    <source>
        <dbReference type="ARBA" id="ARBA00022692"/>
    </source>
</evidence>
<evidence type="ECO:0000256" key="1">
    <source>
        <dbReference type="ARBA" id="ARBA00001974"/>
    </source>
</evidence>
<protein>
    <recommendedName>
        <fullName evidence="3">Delta(24)-sterol reductase</fullName>
        <ecNumber evidence="3">1.3.1.72</ecNumber>
    </recommendedName>
</protein>
<dbReference type="AlphaFoldDB" id="A0A6J3S580"/>
<dbReference type="CTD" id="1718"/>